<protein>
    <submittedName>
        <fullName evidence="1">Protein containing DUF503</fullName>
    </submittedName>
</protein>
<dbReference type="PANTHER" id="PTHR36441">
    <property type="entry name" value="HYPOTHETICAL CYTOSOLIC PROTEIN"/>
    <property type="match status" value="1"/>
</dbReference>
<dbReference type="OrthoDB" id="9809023at2"/>
<dbReference type="Gene3D" id="3.30.70.1120">
    <property type="entry name" value="TT1725-like"/>
    <property type="match status" value="1"/>
</dbReference>
<keyword evidence="2" id="KW-1185">Reference proteome</keyword>
<evidence type="ECO:0000313" key="2">
    <source>
        <dbReference type="Proteomes" id="UP000070560"/>
    </source>
</evidence>
<organism evidence="1 2">
    <name type="scientific">Desulfofervidus auxilii</name>
    <dbReference type="NCBI Taxonomy" id="1621989"/>
    <lineage>
        <taxon>Bacteria</taxon>
        <taxon>Pseudomonadati</taxon>
        <taxon>Thermodesulfobacteriota</taxon>
        <taxon>Candidatus Desulfofervidia</taxon>
        <taxon>Candidatus Desulfofervidales</taxon>
        <taxon>Candidatus Desulfofervidaceae</taxon>
        <taxon>Candidatus Desulfofervidus</taxon>
    </lineage>
</organism>
<dbReference type="InterPro" id="IPR007546">
    <property type="entry name" value="DUF503"/>
</dbReference>
<dbReference type="Proteomes" id="UP000070560">
    <property type="component" value="Chromosome"/>
</dbReference>
<dbReference type="PANTHER" id="PTHR36441:SF1">
    <property type="entry name" value="DUF503 DOMAIN-CONTAINING PROTEIN"/>
    <property type="match status" value="1"/>
</dbReference>
<proteinExistence type="predicted"/>
<dbReference type="KEGG" id="daw:HS1_001980"/>
<name>A0A7U4QLW8_DESA2</name>
<sequence>MFVGVSQILMRLPENHSLKGKRRVIHQIVDRVKNRFNVSIAEVGAHDRWQTIQLGLCKVGLNENKVQAEINKVVDFINDMNLTEIIDAEIEIISFSTRTTVYEKLSPCL</sequence>
<evidence type="ECO:0000313" key="1">
    <source>
        <dbReference type="EMBL" id="AMM41772.1"/>
    </source>
</evidence>
<accession>A0A7U4QLW8</accession>
<dbReference type="SUPFAM" id="SSF103007">
    <property type="entry name" value="Hypothetical protein TT1725"/>
    <property type="match status" value="1"/>
</dbReference>
<dbReference type="Pfam" id="PF04456">
    <property type="entry name" value="DUF503"/>
    <property type="match status" value="1"/>
</dbReference>
<dbReference type="InterPro" id="IPR036746">
    <property type="entry name" value="TT1725-like_sf"/>
</dbReference>
<dbReference type="RefSeq" id="WP_066064770.1">
    <property type="nucleotide sequence ID" value="NZ_CP013015.1"/>
</dbReference>
<gene>
    <name evidence="1" type="ORF">HS1_001980</name>
</gene>
<reference evidence="1 2" key="1">
    <citation type="submission" date="2015-10" db="EMBL/GenBank/DDBJ databases">
        <title>Candidatus Desulfofervidus auxilii, a hydrogenotrophic sulfate-reducing bacterium involved in the thermophilic anaerobic oxidation of methane.</title>
        <authorList>
            <person name="Krukenberg V."/>
            <person name="Richter M."/>
            <person name="Wegener G."/>
        </authorList>
    </citation>
    <scope>NUCLEOTIDE SEQUENCE [LARGE SCALE GENOMIC DNA]</scope>
    <source>
        <strain evidence="1 2">HS1</strain>
    </source>
</reference>
<dbReference type="EMBL" id="CP013015">
    <property type="protein sequence ID" value="AMM41772.1"/>
    <property type="molecule type" value="Genomic_DNA"/>
</dbReference>
<dbReference type="AlphaFoldDB" id="A0A7U4QLW8"/>